<gene>
    <name evidence="3" type="ORF">HNR42_001745</name>
</gene>
<keyword evidence="3" id="KW-0378">Hydrolase</keyword>
<proteinExistence type="predicted"/>
<protein>
    <submittedName>
        <fullName evidence="3">Glycerophosphoryl diester phosphodiesterase</fullName>
        <ecNumber evidence="3">3.1.4.46</ecNumber>
    </submittedName>
</protein>
<dbReference type="Pfam" id="PF13449">
    <property type="entry name" value="Phytase-like"/>
    <property type="match status" value="1"/>
</dbReference>
<keyword evidence="4" id="KW-1185">Reference proteome</keyword>
<dbReference type="EMBL" id="JACHHG010000005">
    <property type="protein sequence ID" value="MBB6098320.1"/>
    <property type="molecule type" value="Genomic_DNA"/>
</dbReference>
<dbReference type="SUPFAM" id="SSF101898">
    <property type="entry name" value="NHL repeat"/>
    <property type="match status" value="1"/>
</dbReference>
<dbReference type="Proteomes" id="UP000569951">
    <property type="component" value="Unassembled WGS sequence"/>
</dbReference>
<reference evidence="3 4" key="1">
    <citation type="submission" date="2020-08" db="EMBL/GenBank/DDBJ databases">
        <title>Genomic Encyclopedia of Type Strains, Phase IV (KMG-IV): sequencing the most valuable type-strain genomes for metagenomic binning, comparative biology and taxonomic classification.</title>
        <authorList>
            <person name="Goeker M."/>
        </authorList>
    </citation>
    <scope>NUCLEOTIDE SEQUENCE [LARGE SCALE GENOMIC DNA]</scope>
    <source>
        <strain evidence="3 4">DSM 21458</strain>
    </source>
</reference>
<evidence type="ECO:0000259" key="2">
    <source>
        <dbReference type="Pfam" id="PF13449"/>
    </source>
</evidence>
<dbReference type="GO" id="GO:0008889">
    <property type="term" value="F:glycerophosphodiester phosphodiesterase activity"/>
    <property type="evidence" value="ECO:0007669"/>
    <property type="project" value="UniProtKB-EC"/>
</dbReference>
<evidence type="ECO:0000256" key="1">
    <source>
        <dbReference type="SAM" id="SignalP"/>
    </source>
</evidence>
<dbReference type="RefSeq" id="WP_183986599.1">
    <property type="nucleotide sequence ID" value="NZ_JACHHG010000005.1"/>
</dbReference>
<dbReference type="InterPro" id="IPR027372">
    <property type="entry name" value="Phytase-like_dom"/>
</dbReference>
<feature type="signal peptide" evidence="1">
    <location>
        <begin position="1"/>
        <end position="22"/>
    </location>
</feature>
<feature type="chain" id="PRO_5032520685" evidence="1">
    <location>
        <begin position="23"/>
        <end position="419"/>
    </location>
</feature>
<organism evidence="3 4">
    <name type="scientific">Deinobacterium chartae</name>
    <dbReference type="NCBI Taxonomy" id="521158"/>
    <lineage>
        <taxon>Bacteria</taxon>
        <taxon>Thermotogati</taxon>
        <taxon>Deinococcota</taxon>
        <taxon>Deinococci</taxon>
        <taxon>Deinococcales</taxon>
        <taxon>Deinococcaceae</taxon>
        <taxon>Deinobacterium</taxon>
    </lineage>
</organism>
<accession>A0A841I1L8</accession>
<dbReference type="PANTHER" id="PTHR37957">
    <property type="entry name" value="BLR7070 PROTEIN"/>
    <property type="match status" value="1"/>
</dbReference>
<sequence length="419" mass="45021">MNHRLRLASVFLSALLAAPALAQTAPQAQLIGYAVLPADTFAPGPASGQYNGQGQRAEKPRFDSQPVQGFSAVQFGPAAGSYRVLSDNGFGSKYNSPDYLLRLYTVTPSPKGQGGDGSVRVDDFVQLRDPNRLAGFVIVNENTPDRLLTGQDFDVESFVVAADGTLWVGEEFGPYLLHFSADGVLLEPPYPTPDFGAGKDPAKDFVRSPQHPAVLADSPAPGQMSKATLGSSGGYEGLAINPAKTHLYALLEKSVVGDAPDTLRIHEFDLAGKRFSGKVLKYRLEDPAHAIGDFAVVNDNEYLVIERDNHSGDAARFKKIYKVDLSRTDANGYVAKTEVVDLLNIADPQNLAGFGTTFRFPFVTIEDVLVLDANTLLVINDNNYPATGGRGQNVKDPNEMLWLKLASPLNLAAGVGQAR</sequence>
<evidence type="ECO:0000313" key="3">
    <source>
        <dbReference type="EMBL" id="MBB6098320.1"/>
    </source>
</evidence>
<dbReference type="EC" id="3.1.4.46" evidence="3"/>
<dbReference type="AlphaFoldDB" id="A0A841I1L8"/>
<feature type="domain" description="Phytase-like" evidence="2">
    <location>
        <begin position="65"/>
        <end position="384"/>
    </location>
</feature>
<comment type="caution">
    <text evidence="3">The sequence shown here is derived from an EMBL/GenBank/DDBJ whole genome shotgun (WGS) entry which is preliminary data.</text>
</comment>
<name>A0A841I1L8_9DEIO</name>
<keyword evidence="1" id="KW-0732">Signal</keyword>
<evidence type="ECO:0000313" key="4">
    <source>
        <dbReference type="Proteomes" id="UP000569951"/>
    </source>
</evidence>
<dbReference type="PANTHER" id="PTHR37957:SF1">
    <property type="entry name" value="PHYTASE-LIKE DOMAIN-CONTAINING PROTEIN"/>
    <property type="match status" value="1"/>
</dbReference>